<organism evidence="2 3">
    <name type="scientific">Burkholderia ubonensis</name>
    <dbReference type="NCBI Taxonomy" id="101571"/>
    <lineage>
        <taxon>Bacteria</taxon>
        <taxon>Pseudomonadati</taxon>
        <taxon>Pseudomonadota</taxon>
        <taxon>Betaproteobacteria</taxon>
        <taxon>Burkholderiales</taxon>
        <taxon>Burkholderiaceae</taxon>
        <taxon>Burkholderia</taxon>
        <taxon>Burkholderia cepacia complex</taxon>
    </lineage>
</organism>
<dbReference type="AlphaFoldDB" id="A0AB74D0S9"/>
<evidence type="ECO:0000256" key="1">
    <source>
        <dbReference type="SAM" id="MobiDB-lite"/>
    </source>
</evidence>
<sequence>MLLLAALPPHYQRYFITQMNDYLFASTARRHQMILEWQQYVAQEAPSSSREKTRFGNTSNAPGSHCDALGRNGD</sequence>
<name>A0AB74D0S9_9BURK</name>
<proteinExistence type="predicted"/>
<comment type="caution">
    <text evidence="2">The sequence shown here is derived from an EMBL/GenBank/DDBJ whole genome shotgun (WGS) entry which is preliminary data.</text>
</comment>
<protein>
    <submittedName>
        <fullName evidence="2">Uncharacterized protein</fullName>
    </submittedName>
</protein>
<dbReference type="EMBL" id="QTNY01000027">
    <property type="protein sequence ID" value="RQP70611.1"/>
    <property type="molecule type" value="Genomic_DNA"/>
</dbReference>
<gene>
    <name evidence="2" type="ORF">DF015_29605</name>
</gene>
<evidence type="ECO:0000313" key="3">
    <source>
        <dbReference type="Proteomes" id="UP000273734"/>
    </source>
</evidence>
<accession>A0AB74D0S9</accession>
<dbReference type="Proteomes" id="UP000273734">
    <property type="component" value="Unassembled WGS sequence"/>
</dbReference>
<reference evidence="2 3" key="1">
    <citation type="submission" date="2018-08" db="EMBL/GenBank/DDBJ databases">
        <title>Comparative analysis of Burkholderia isolates from Puerto Rico.</title>
        <authorList>
            <person name="Hall C."/>
            <person name="Sahl J."/>
            <person name="Wagner D."/>
        </authorList>
    </citation>
    <scope>NUCLEOTIDE SEQUENCE [LARGE SCALE GENOMIC DNA]</scope>
    <source>
        <strain evidence="2 3">Bp8964</strain>
    </source>
</reference>
<evidence type="ECO:0000313" key="2">
    <source>
        <dbReference type="EMBL" id="RQP70611.1"/>
    </source>
</evidence>
<feature type="region of interest" description="Disordered" evidence="1">
    <location>
        <begin position="45"/>
        <end position="74"/>
    </location>
</feature>